<dbReference type="PROSITE" id="PS51257">
    <property type="entry name" value="PROKAR_LIPOPROTEIN"/>
    <property type="match status" value="1"/>
</dbReference>
<dbReference type="Pfam" id="PF07980">
    <property type="entry name" value="SusD_RagB"/>
    <property type="match status" value="1"/>
</dbReference>
<dbReference type="Proteomes" id="UP001255246">
    <property type="component" value="Unassembled WGS sequence"/>
</dbReference>
<evidence type="ECO:0000256" key="1">
    <source>
        <dbReference type="ARBA" id="ARBA00004442"/>
    </source>
</evidence>
<reference evidence="9 10" key="1">
    <citation type="submission" date="2023-09" db="EMBL/GenBank/DDBJ databases">
        <authorList>
            <person name="Rey-Velasco X."/>
        </authorList>
    </citation>
    <scope>NUCLEOTIDE SEQUENCE [LARGE SCALE GENOMIC DNA]</scope>
    <source>
        <strain evidence="9 10">F388</strain>
    </source>
</reference>
<evidence type="ECO:0000256" key="6">
    <source>
        <dbReference type="SAM" id="SignalP"/>
    </source>
</evidence>
<protein>
    <submittedName>
        <fullName evidence="9">RagB/SusD family nutrient uptake outer membrane protein</fullName>
    </submittedName>
</protein>
<evidence type="ECO:0000313" key="10">
    <source>
        <dbReference type="Proteomes" id="UP001255246"/>
    </source>
</evidence>
<keyword evidence="4" id="KW-0472">Membrane</keyword>
<dbReference type="EMBL" id="JAVRHR010000003">
    <property type="protein sequence ID" value="MDT0607868.1"/>
    <property type="molecule type" value="Genomic_DNA"/>
</dbReference>
<comment type="subcellular location">
    <subcellularLocation>
        <location evidence="1">Cell outer membrane</location>
    </subcellularLocation>
</comment>
<dbReference type="SUPFAM" id="SSF48452">
    <property type="entry name" value="TPR-like"/>
    <property type="match status" value="1"/>
</dbReference>
<feature type="domain" description="RagB/SusD" evidence="7">
    <location>
        <begin position="280"/>
        <end position="582"/>
    </location>
</feature>
<dbReference type="InterPro" id="IPR033985">
    <property type="entry name" value="SusD-like_N"/>
</dbReference>
<sequence length="582" mass="62670">MKKKFIYCILAVFTAISCGDDFSTTPAVGALSDETLANPAGVDLLLTGAYSVLDGQRNNAAGNGFGRGGDNWWLDVMSDDAHKGSTDGDQGELLQIEINDIQTSNGYFRAKFQALYAGVNRANAALSVIAGIDREALLPSDADAITAQEGEARFLRGHFYFELIKIFGNVALISVENYDAQEFNQPNVEGTAVTSFVNSPAWEQVEADFQFAAENLPATQSDPGRPTVMVARAYLGKAHLYQSDWANALTELTAVINSGEFALNAEYLNNFNAAGENSSESVFAIQFAADDGQSFNGNIGGTLNFPGGGPFGSCCGFYQPTIDLANAFRVDANGLPLLDTFNDSDFLNDYGINSDEAFTPDTTTPVDPRLDYTVGRRGIDFNGFGEHVGKEWIRAGFTDLSGPYLPKKNVYQESEVGTNRGSGAWGQEHSGVNYNIIRYADVLLMAAEAAVETGDLASALTYVNEVRDRAANTTVVQAVDGSGPAANYQVGTYASFPDASFARAAVRFERRVELGMEGHRTFDLRRWGVTTTVLPDYYANETRTITNFGPKVGPYTTTYDLIPIPVDAIGLSGGILSQNPGY</sequence>
<gene>
    <name evidence="9" type="ORF">RM706_12540</name>
</gene>
<keyword evidence="3 6" id="KW-0732">Signal</keyword>
<dbReference type="Gene3D" id="1.25.40.390">
    <property type="match status" value="1"/>
</dbReference>
<feature type="domain" description="SusD-like N-terminal" evidence="8">
    <location>
        <begin position="93"/>
        <end position="238"/>
    </location>
</feature>
<evidence type="ECO:0000256" key="5">
    <source>
        <dbReference type="ARBA" id="ARBA00023237"/>
    </source>
</evidence>
<dbReference type="InterPro" id="IPR011990">
    <property type="entry name" value="TPR-like_helical_dom_sf"/>
</dbReference>
<organism evidence="9 10">
    <name type="scientific">Croceitalea rosinachiae</name>
    <dbReference type="NCBI Taxonomy" id="3075596"/>
    <lineage>
        <taxon>Bacteria</taxon>
        <taxon>Pseudomonadati</taxon>
        <taxon>Bacteroidota</taxon>
        <taxon>Flavobacteriia</taxon>
        <taxon>Flavobacteriales</taxon>
        <taxon>Flavobacteriaceae</taxon>
        <taxon>Croceitalea</taxon>
    </lineage>
</organism>
<comment type="similarity">
    <text evidence="2">Belongs to the SusD family.</text>
</comment>
<evidence type="ECO:0000256" key="4">
    <source>
        <dbReference type="ARBA" id="ARBA00023136"/>
    </source>
</evidence>
<dbReference type="RefSeq" id="WP_311352045.1">
    <property type="nucleotide sequence ID" value="NZ_JAVRHR010000003.1"/>
</dbReference>
<evidence type="ECO:0000259" key="8">
    <source>
        <dbReference type="Pfam" id="PF14322"/>
    </source>
</evidence>
<accession>A0ABU3ACF9</accession>
<keyword evidence="5" id="KW-0998">Cell outer membrane</keyword>
<evidence type="ECO:0000256" key="3">
    <source>
        <dbReference type="ARBA" id="ARBA00022729"/>
    </source>
</evidence>
<evidence type="ECO:0000259" key="7">
    <source>
        <dbReference type="Pfam" id="PF07980"/>
    </source>
</evidence>
<dbReference type="Pfam" id="PF14322">
    <property type="entry name" value="SusD-like_3"/>
    <property type="match status" value="1"/>
</dbReference>
<dbReference type="InterPro" id="IPR012944">
    <property type="entry name" value="SusD_RagB_dom"/>
</dbReference>
<evidence type="ECO:0000256" key="2">
    <source>
        <dbReference type="ARBA" id="ARBA00006275"/>
    </source>
</evidence>
<evidence type="ECO:0000313" key="9">
    <source>
        <dbReference type="EMBL" id="MDT0607868.1"/>
    </source>
</evidence>
<comment type="caution">
    <text evidence="9">The sequence shown here is derived from an EMBL/GenBank/DDBJ whole genome shotgun (WGS) entry which is preliminary data.</text>
</comment>
<name>A0ABU3ACF9_9FLAO</name>
<feature type="signal peptide" evidence="6">
    <location>
        <begin position="1"/>
        <end position="19"/>
    </location>
</feature>
<proteinExistence type="inferred from homology"/>
<feature type="chain" id="PRO_5045332290" evidence="6">
    <location>
        <begin position="20"/>
        <end position="582"/>
    </location>
</feature>
<keyword evidence="10" id="KW-1185">Reference proteome</keyword>